<dbReference type="AlphaFoldDB" id="A0A518B5Q2"/>
<gene>
    <name evidence="4" type="ORF">Pan216_31390</name>
</gene>
<sequence>MSGRVRWALGAIVVILVGSGQAMTRARAEELPPTKDQPRNRLGESTSAYLRSHADNPVHWYPWGEDAFDEARKQKKPIFLSIGYNACHWCHVMNRESFANPEIAKILNDHFIAIKVDREELPEVDKTYLRAVEAMRGTGGWPLTVFLMPDRRPFFGGTYFPPGDRIVPESGRVMAGLPTVLRQVSKLYREQPAQVNKMANAVADFLRNSIKPGAMESSKLTPELLASAATSITSQFDPEYAGIGRPPRYAPKFPQPSVPLFLLAYDDKPLTADSPVVKQADIMIRNGLFDHLGGGFHRYCVDREWIVPHFEKMLYDQGQLLSLYSKLQPRHDRPGYARAVAETVAFLERDMLLENGLYASSLDAESEHEEGKYYVWTEEELRTSLGDEADWVIRFLGAEQPNFEEKSILVEAVPPEKMAESLGESEADFLTRWDKARRKLLAVREERASPRRDDKAITAWNALVAIGLADAAEAFNDQGYREKAVRTVEAILQHLRRKEGTLARFSVGGEAKGTGYADDYAATILALLAVDRVTEDSRYLETATQLAESLIKQFWDQAGSGVFYAASTKEPVIIRIKENYDGAYPSSNSLTALALVTLAKRLDDSGEEKSAVLAGLFRERAVKTMGIHVATMEETPVSSTTMLRAVDRYLKEKGASPVSKDGPIESLTILPAEPELVAGKEVRLTLRVEMAEGWHVNANPSTAPFLKPTVVTLAKDSPAVLKDVSYPKGEAVSVGTEANERIDVFSGTFDVTVAVVLAKEYQAGQPLEFHLAYQACDDRRCLAPATATVAVPSSADSPDKRPEPPRDPS</sequence>
<dbReference type="InterPro" id="IPR028250">
    <property type="entry name" value="DsbDN"/>
</dbReference>
<dbReference type="Pfam" id="PF11412">
    <property type="entry name" value="DsbD_N"/>
    <property type="match status" value="1"/>
</dbReference>
<name>A0A518B5Q2_9BACT</name>
<dbReference type="Gene3D" id="2.60.40.1250">
    <property type="entry name" value="Thiol:disulfide interchange protein DsbD, N-terminal domain"/>
    <property type="match status" value="1"/>
</dbReference>
<dbReference type="KEGG" id="knv:Pan216_31390"/>
<evidence type="ECO:0000256" key="1">
    <source>
        <dbReference type="SAM" id="MobiDB-lite"/>
    </source>
</evidence>
<evidence type="ECO:0000259" key="2">
    <source>
        <dbReference type="Pfam" id="PF03190"/>
    </source>
</evidence>
<dbReference type="Pfam" id="PF03190">
    <property type="entry name" value="Thioredox_DsbH"/>
    <property type="match status" value="1"/>
</dbReference>
<dbReference type="SUPFAM" id="SSF48208">
    <property type="entry name" value="Six-hairpin glycosidases"/>
    <property type="match status" value="1"/>
</dbReference>
<reference evidence="4 5" key="1">
    <citation type="submission" date="2019-02" db="EMBL/GenBank/DDBJ databases">
        <title>Deep-cultivation of Planctomycetes and their phenomic and genomic characterization uncovers novel biology.</title>
        <authorList>
            <person name="Wiegand S."/>
            <person name="Jogler M."/>
            <person name="Boedeker C."/>
            <person name="Pinto D."/>
            <person name="Vollmers J."/>
            <person name="Rivas-Marin E."/>
            <person name="Kohn T."/>
            <person name="Peeters S.H."/>
            <person name="Heuer A."/>
            <person name="Rast P."/>
            <person name="Oberbeckmann S."/>
            <person name="Bunk B."/>
            <person name="Jeske O."/>
            <person name="Meyerdierks A."/>
            <person name="Storesund J.E."/>
            <person name="Kallscheuer N."/>
            <person name="Luecker S."/>
            <person name="Lage O.M."/>
            <person name="Pohl T."/>
            <person name="Merkel B.J."/>
            <person name="Hornburger P."/>
            <person name="Mueller R.-W."/>
            <person name="Bruemmer F."/>
            <person name="Labrenz M."/>
            <person name="Spormann A.M."/>
            <person name="Op den Camp H."/>
            <person name="Overmann J."/>
            <person name="Amann R."/>
            <person name="Jetten M.S.M."/>
            <person name="Mascher T."/>
            <person name="Medema M.H."/>
            <person name="Devos D.P."/>
            <person name="Kaster A.-K."/>
            <person name="Ovreas L."/>
            <person name="Rohde M."/>
            <person name="Galperin M.Y."/>
            <person name="Jogler C."/>
        </authorList>
    </citation>
    <scope>NUCLEOTIDE SEQUENCE [LARGE SCALE GENOMIC DNA]</scope>
    <source>
        <strain evidence="4 5">Pan216</strain>
    </source>
</reference>
<dbReference type="Gene3D" id="1.50.10.20">
    <property type="match status" value="1"/>
</dbReference>
<dbReference type="GO" id="GO:0005975">
    <property type="term" value="P:carbohydrate metabolic process"/>
    <property type="evidence" value="ECO:0007669"/>
    <property type="project" value="InterPro"/>
</dbReference>
<dbReference type="PANTHER" id="PTHR42899:SF1">
    <property type="entry name" value="SPERMATOGENESIS-ASSOCIATED PROTEIN 20"/>
    <property type="match status" value="1"/>
</dbReference>
<dbReference type="EMBL" id="CP036279">
    <property type="protein sequence ID" value="QDU62272.1"/>
    <property type="molecule type" value="Genomic_DNA"/>
</dbReference>
<dbReference type="InterPro" id="IPR004879">
    <property type="entry name" value="Ssp411-like_TRX"/>
</dbReference>
<accession>A0A518B5Q2</accession>
<dbReference type="InterPro" id="IPR036929">
    <property type="entry name" value="DsbDN_sf"/>
</dbReference>
<dbReference type="Gene3D" id="3.40.30.10">
    <property type="entry name" value="Glutaredoxin"/>
    <property type="match status" value="1"/>
</dbReference>
<dbReference type="InterPro" id="IPR024705">
    <property type="entry name" value="Ssp411"/>
</dbReference>
<dbReference type="RefSeq" id="WP_419192550.1">
    <property type="nucleotide sequence ID" value="NZ_CP036279.1"/>
</dbReference>
<feature type="domain" description="Spermatogenesis-associated protein 20-like TRX" evidence="2">
    <location>
        <begin position="40"/>
        <end position="206"/>
    </location>
</feature>
<dbReference type="CDD" id="cd02955">
    <property type="entry name" value="SSP411"/>
    <property type="match status" value="1"/>
</dbReference>
<dbReference type="SUPFAM" id="SSF52833">
    <property type="entry name" value="Thioredoxin-like"/>
    <property type="match status" value="1"/>
</dbReference>
<dbReference type="InterPro" id="IPR036249">
    <property type="entry name" value="Thioredoxin-like_sf"/>
</dbReference>
<evidence type="ECO:0008006" key="6">
    <source>
        <dbReference type="Google" id="ProtNLM"/>
    </source>
</evidence>
<feature type="domain" description="Thiol:disulfide interchange protein DsbD N-terminal" evidence="3">
    <location>
        <begin position="673"/>
        <end position="791"/>
    </location>
</feature>
<evidence type="ECO:0000313" key="4">
    <source>
        <dbReference type="EMBL" id="QDU62272.1"/>
    </source>
</evidence>
<protein>
    <recommendedName>
        <fullName evidence="6">Thiol:disulfide interchange protein DsbD</fullName>
    </recommendedName>
</protein>
<dbReference type="InterPro" id="IPR008928">
    <property type="entry name" value="6-hairpin_glycosidase_sf"/>
</dbReference>
<evidence type="ECO:0000259" key="3">
    <source>
        <dbReference type="Pfam" id="PF11412"/>
    </source>
</evidence>
<dbReference type="PANTHER" id="PTHR42899">
    <property type="entry name" value="SPERMATOGENESIS-ASSOCIATED PROTEIN 20"/>
    <property type="match status" value="1"/>
</dbReference>
<feature type="compositionally biased region" description="Basic and acidic residues" evidence="1">
    <location>
        <begin position="797"/>
        <end position="809"/>
    </location>
</feature>
<evidence type="ECO:0000313" key="5">
    <source>
        <dbReference type="Proteomes" id="UP000317093"/>
    </source>
</evidence>
<keyword evidence="5" id="KW-1185">Reference proteome</keyword>
<organism evidence="4 5">
    <name type="scientific">Kolteria novifilia</name>
    <dbReference type="NCBI Taxonomy" id="2527975"/>
    <lineage>
        <taxon>Bacteria</taxon>
        <taxon>Pseudomonadati</taxon>
        <taxon>Planctomycetota</taxon>
        <taxon>Planctomycetia</taxon>
        <taxon>Kolteriales</taxon>
        <taxon>Kolteriaceae</taxon>
        <taxon>Kolteria</taxon>
    </lineage>
</organism>
<feature type="region of interest" description="Disordered" evidence="1">
    <location>
        <begin position="788"/>
        <end position="809"/>
    </location>
</feature>
<dbReference type="Proteomes" id="UP000317093">
    <property type="component" value="Chromosome"/>
</dbReference>
<proteinExistence type="predicted"/>